<evidence type="ECO:0000256" key="2">
    <source>
        <dbReference type="SAM" id="Phobius"/>
    </source>
</evidence>
<keyword evidence="2" id="KW-0812">Transmembrane</keyword>
<evidence type="ECO:0000313" key="3">
    <source>
        <dbReference type="EMBL" id="BAZ00280.1"/>
    </source>
</evidence>
<feature type="region of interest" description="Disordered" evidence="1">
    <location>
        <begin position="120"/>
        <end position="148"/>
    </location>
</feature>
<organism evidence="3 4">
    <name type="scientific">Tolypothrix tenuis PCC 7101</name>
    <dbReference type="NCBI Taxonomy" id="231146"/>
    <lineage>
        <taxon>Bacteria</taxon>
        <taxon>Bacillati</taxon>
        <taxon>Cyanobacteriota</taxon>
        <taxon>Cyanophyceae</taxon>
        <taxon>Nostocales</taxon>
        <taxon>Tolypothrichaceae</taxon>
        <taxon>Tolypothrix</taxon>
    </lineage>
</organism>
<accession>A0A1Z4N3G1</accession>
<keyword evidence="4" id="KW-1185">Reference proteome</keyword>
<feature type="compositionally biased region" description="Polar residues" evidence="1">
    <location>
        <begin position="120"/>
        <end position="129"/>
    </location>
</feature>
<dbReference type="EMBL" id="AP018248">
    <property type="protein sequence ID" value="BAZ00280.1"/>
    <property type="molecule type" value="Genomic_DNA"/>
</dbReference>
<feature type="compositionally biased region" description="Polar residues" evidence="1">
    <location>
        <begin position="137"/>
        <end position="148"/>
    </location>
</feature>
<feature type="transmembrane region" description="Helical" evidence="2">
    <location>
        <begin position="21"/>
        <end position="44"/>
    </location>
</feature>
<evidence type="ECO:0000313" key="4">
    <source>
        <dbReference type="Proteomes" id="UP000218785"/>
    </source>
</evidence>
<keyword evidence="2" id="KW-0472">Membrane</keyword>
<dbReference type="KEGG" id="ttq:NIES37_42690"/>
<keyword evidence="2" id="KW-1133">Transmembrane helix</keyword>
<sequence length="388" mass="41473">MQNRNYPPAYLRYLKARLRNLSRPSFWGTGVFLVVFGIGMWQYLSNPNVLAGKSQSEVASPTGSDSTLSTEDRAMVADIDNFPVLIKDYEQAILAATLSLPPEKSPDQNSPSLFEDVISKQSSTTNEAKSNPVLPTVNDTSAPKNNNPFVVQTENLLQMKSGYGGSHLLNAKSVTAPLEETASVTTPLNQGMALVNQSEKNQNPATISPLQTAINQAPTQNLSGYNNTASSSTNLMGTASYSNFTSTNQNLSGATNPTSMMGTSSNNNVTPVTSNIYSQPLPANNNLNTGTVYSQPIATNLPQNSYTNFNNSQTLTNGIQTTSVTPSVTSTTTTNISPYSTPSQIPNVANNSTPSVYGNYGVQQSQISLPRPTPGPYGGVQINGYRYP</sequence>
<reference evidence="3 4" key="1">
    <citation type="submission" date="2017-06" db="EMBL/GenBank/DDBJ databases">
        <title>Genome sequencing of cyanobaciteial culture collection at National Institute for Environmental Studies (NIES).</title>
        <authorList>
            <person name="Hirose Y."/>
            <person name="Shimura Y."/>
            <person name="Fujisawa T."/>
            <person name="Nakamura Y."/>
            <person name="Kawachi M."/>
        </authorList>
    </citation>
    <scope>NUCLEOTIDE SEQUENCE [LARGE SCALE GENOMIC DNA]</scope>
    <source>
        <strain evidence="3 4">NIES-37</strain>
    </source>
</reference>
<evidence type="ECO:0000256" key="1">
    <source>
        <dbReference type="SAM" id="MobiDB-lite"/>
    </source>
</evidence>
<name>A0A1Z4N3G1_9CYAN</name>
<dbReference type="AlphaFoldDB" id="A0A1Z4N3G1"/>
<dbReference type="RefSeq" id="WP_096579039.1">
    <property type="nucleotide sequence ID" value="NZ_CAWNJS010000001.1"/>
</dbReference>
<gene>
    <name evidence="3" type="ORF">NIES37_42690</name>
</gene>
<dbReference type="Proteomes" id="UP000218785">
    <property type="component" value="Chromosome"/>
</dbReference>
<protein>
    <submittedName>
        <fullName evidence="3">Uncharacterized protein</fullName>
    </submittedName>
</protein>
<proteinExistence type="predicted"/>